<organism evidence="11 12">
    <name type="scientific">Sphingomonas oryzagri</name>
    <dbReference type="NCBI Taxonomy" id="3042314"/>
    <lineage>
        <taxon>Bacteria</taxon>
        <taxon>Pseudomonadati</taxon>
        <taxon>Pseudomonadota</taxon>
        <taxon>Alphaproteobacteria</taxon>
        <taxon>Sphingomonadales</taxon>
        <taxon>Sphingomonadaceae</taxon>
        <taxon>Sphingomonas</taxon>
    </lineage>
</organism>
<dbReference type="InterPro" id="IPR029066">
    <property type="entry name" value="PLP-binding_barrel"/>
</dbReference>
<dbReference type="PROSITE" id="PS00879">
    <property type="entry name" value="ODR_DC_2_2"/>
    <property type="match status" value="1"/>
</dbReference>
<dbReference type="InterPro" id="IPR022653">
    <property type="entry name" value="De-COase2_pyr-phos_BS"/>
</dbReference>
<comment type="caution">
    <text evidence="11">The sequence shown here is derived from an EMBL/GenBank/DDBJ whole genome shotgun (WGS) entry which is preliminary data.</text>
</comment>
<evidence type="ECO:0000313" key="12">
    <source>
        <dbReference type="Proteomes" id="UP001160625"/>
    </source>
</evidence>
<comment type="similarity">
    <text evidence="2 8">Belongs to the Orn/Lys/Arg decarboxylase class-II family.</text>
</comment>
<evidence type="ECO:0000256" key="3">
    <source>
        <dbReference type="ARBA" id="ARBA00022898"/>
    </source>
</evidence>
<dbReference type="InterPro" id="IPR000183">
    <property type="entry name" value="Orn/DAP/Arg_de-COase"/>
</dbReference>
<evidence type="ECO:0000256" key="5">
    <source>
        <dbReference type="ARBA" id="ARBA00034115"/>
    </source>
</evidence>
<dbReference type="EC" id="4.1.1.17" evidence="6"/>
<dbReference type="PROSITE" id="PS00878">
    <property type="entry name" value="ODR_DC_2_1"/>
    <property type="match status" value="1"/>
</dbReference>
<dbReference type="InterPro" id="IPR022643">
    <property type="entry name" value="De-COase2_C"/>
</dbReference>
<keyword evidence="4" id="KW-0456">Lyase</keyword>
<evidence type="ECO:0000313" key="11">
    <source>
        <dbReference type="EMBL" id="MDH7638538.1"/>
    </source>
</evidence>
<dbReference type="Proteomes" id="UP001160625">
    <property type="component" value="Unassembled WGS sequence"/>
</dbReference>
<keyword evidence="12" id="KW-1185">Reference proteome</keyword>
<evidence type="ECO:0000256" key="4">
    <source>
        <dbReference type="ARBA" id="ARBA00023239"/>
    </source>
</evidence>
<dbReference type="PANTHER" id="PTHR11482:SF6">
    <property type="entry name" value="ORNITHINE DECARBOXYLASE 1-RELATED"/>
    <property type="match status" value="1"/>
</dbReference>
<dbReference type="InterPro" id="IPR022644">
    <property type="entry name" value="De-COase2_N"/>
</dbReference>
<dbReference type="InterPro" id="IPR009006">
    <property type="entry name" value="Ala_racemase/Decarboxylase_C"/>
</dbReference>
<evidence type="ECO:0000256" key="8">
    <source>
        <dbReference type="RuleBase" id="RU003737"/>
    </source>
</evidence>
<dbReference type="CDD" id="cd00622">
    <property type="entry name" value="PLPDE_III_ODC"/>
    <property type="match status" value="1"/>
</dbReference>
<reference evidence="11" key="1">
    <citation type="submission" date="2023-04" db="EMBL/GenBank/DDBJ databases">
        <title>Sphingomonas sp. MAHUQ-71 isolated from rice field.</title>
        <authorList>
            <person name="Huq M.A."/>
        </authorList>
    </citation>
    <scope>NUCLEOTIDE SEQUENCE</scope>
    <source>
        <strain evidence="11">MAHUQ-71</strain>
    </source>
</reference>
<evidence type="ECO:0000259" key="10">
    <source>
        <dbReference type="Pfam" id="PF02784"/>
    </source>
</evidence>
<accession>A0ABT6N169</accession>
<protein>
    <recommendedName>
        <fullName evidence="6">ornithine decarboxylase</fullName>
        <ecNumber evidence="6">4.1.1.17</ecNumber>
    </recommendedName>
</protein>
<sequence>MHKHHSALGVAASLRPVQPVTLVRPHAAKRAARFFSEKFPGRSLYAVKANPSPELLLTLWEGGITHYDVASIAEVRLVARTLPQATLCFMHPVKAEEAIAEAYFTHGVRTFSLDSHEELNKIVRATNGATDLTLCVRLRVSSDHSKLSLASKFGVDLADAASLLMATRQVADALGICFHVGSQAMSPAAYGEALTRVRAAIVSAAVTVDVIDVGGGFPSVYPDMEPVALEQYFHVIHEGFESLPVSYSAELWAEPGRALSAEYASLLVRVERRRGDELYINDGAYGALFDAAHIGWRFPVTLLREPESHAKTMGFSFYGPTCDDMDRMAGPFELPADVQPGDYIEIGMLGAYGCAMRTAFNGFTNGETVIVDDEPMHSLYVEAEAPAEVAGRVIKL</sequence>
<feature type="domain" description="Orn/DAP/Arg decarboxylase 2 N-terminal" evidence="10">
    <location>
        <begin position="31"/>
        <end position="261"/>
    </location>
</feature>
<evidence type="ECO:0000256" key="7">
    <source>
        <dbReference type="ARBA" id="ARBA00049127"/>
    </source>
</evidence>
<dbReference type="SUPFAM" id="SSF50621">
    <property type="entry name" value="Alanine racemase C-terminal domain-like"/>
    <property type="match status" value="1"/>
</dbReference>
<dbReference type="PANTHER" id="PTHR11482">
    <property type="entry name" value="ARGININE/DIAMINOPIMELATE/ORNITHINE DECARBOXYLASE"/>
    <property type="match status" value="1"/>
</dbReference>
<comment type="pathway">
    <text evidence="5">Amine and polyamine biosynthesis; putrescine biosynthesis via L-ornithine pathway; putrescine from L-ornithine: step 1/1.</text>
</comment>
<evidence type="ECO:0000259" key="9">
    <source>
        <dbReference type="Pfam" id="PF00278"/>
    </source>
</evidence>
<name>A0ABT6N169_9SPHN</name>
<keyword evidence="3" id="KW-0663">Pyridoxal phosphate</keyword>
<evidence type="ECO:0000256" key="1">
    <source>
        <dbReference type="ARBA" id="ARBA00001933"/>
    </source>
</evidence>
<dbReference type="Gene3D" id="3.20.20.10">
    <property type="entry name" value="Alanine racemase"/>
    <property type="match status" value="1"/>
</dbReference>
<dbReference type="SUPFAM" id="SSF51419">
    <property type="entry name" value="PLP-binding barrel"/>
    <property type="match status" value="1"/>
</dbReference>
<evidence type="ECO:0000256" key="2">
    <source>
        <dbReference type="ARBA" id="ARBA00008872"/>
    </source>
</evidence>
<dbReference type="InterPro" id="IPR002433">
    <property type="entry name" value="Orn_de-COase"/>
</dbReference>
<evidence type="ECO:0000256" key="6">
    <source>
        <dbReference type="ARBA" id="ARBA00034138"/>
    </source>
</evidence>
<proteinExistence type="inferred from homology"/>
<dbReference type="PRINTS" id="PR01179">
    <property type="entry name" value="ODADCRBXLASE"/>
</dbReference>
<gene>
    <name evidence="11" type="ORF">QGN17_07325</name>
</gene>
<dbReference type="Pfam" id="PF00278">
    <property type="entry name" value="Orn_DAP_Arg_deC"/>
    <property type="match status" value="1"/>
</dbReference>
<dbReference type="Pfam" id="PF02784">
    <property type="entry name" value="Orn_Arg_deC_N"/>
    <property type="match status" value="1"/>
</dbReference>
<dbReference type="EMBL" id="JARYGZ010000001">
    <property type="protein sequence ID" value="MDH7638538.1"/>
    <property type="molecule type" value="Genomic_DNA"/>
</dbReference>
<comment type="cofactor">
    <cofactor evidence="1">
        <name>pyridoxal 5'-phosphate</name>
        <dbReference type="ChEBI" id="CHEBI:597326"/>
    </cofactor>
</comment>
<comment type="catalytic activity">
    <reaction evidence="7">
        <text>L-ornithine + H(+) = putrescine + CO2</text>
        <dbReference type="Rhea" id="RHEA:22964"/>
        <dbReference type="ChEBI" id="CHEBI:15378"/>
        <dbReference type="ChEBI" id="CHEBI:16526"/>
        <dbReference type="ChEBI" id="CHEBI:46911"/>
        <dbReference type="ChEBI" id="CHEBI:326268"/>
        <dbReference type="EC" id="4.1.1.17"/>
    </reaction>
</comment>
<dbReference type="Gene3D" id="2.40.37.10">
    <property type="entry name" value="Lyase, Ornithine Decarboxylase, Chain A, domain 1"/>
    <property type="match status" value="1"/>
</dbReference>
<feature type="domain" description="Orn/DAP/Arg decarboxylase 2 C-terminal" evidence="9">
    <location>
        <begin position="262"/>
        <end position="346"/>
    </location>
</feature>
<dbReference type="RefSeq" id="WP_281043832.1">
    <property type="nucleotide sequence ID" value="NZ_JARYGZ010000001.1"/>
</dbReference>
<dbReference type="InterPro" id="IPR022657">
    <property type="entry name" value="De-COase2_CS"/>
</dbReference>